<feature type="domain" description="GtrA/DPMS transmembrane" evidence="7">
    <location>
        <begin position="24"/>
        <end position="144"/>
    </location>
</feature>
<dbReference type="AlphaFoldDB" id="A0A919GK23"/>
<feature type="transmembrane region" description="Helical" evidence="6">
    <location>
        <begin position="46"/>
        <end position="67"/>
    </location>
</feature>
<name>A0A919GK23_9ACTN</name>
<dbReference type="PANTHER" id="PTHR38459:SF1">
    <property type="entry name" value="PROPHAGE BACTOPRENOL-LINKED GLUCOSE TRANSLOCASE HOMOLOG"/>
    <property type="match status" value="1"/>
</dbReference>
<evidence type="ECO:0000256" key="3">
    <source>
        <dbReference type="ARBA" id="ARBA00022692"/>
    </source>
</evidence>
<organism evidence="8 9">
    <name type="scientific">Streptomyces sulfonofaciens</name>
    <dbReference type="NCBI Taxonomy" id="68272"/>
    <lineage>
        <taxon>Bacteria</taxon>
        <taxon>Bacillati</taxon>
        <taxon>Actinomycetota</taxon>
        <taxon>Actinomycetes</taxon>
        <taxon>Kitasatosporales</taxon>
        <taxon>Streptomycetaceae</taxon>
        <taxon>Streptomyces</taxon>
    </lineage>
</organism>
<feature type="transmembrane region" description="Helical" evidence="6">
    <location>
        <begin position="21"/>
        <end position="40"/>
    </location>
</feature>
<keyword evidence="9" id="KW-1185">Reference proteome</keyword>
<dbReference type="GO" id="GO:0000271">
    <property type="term" value="P:polysaccharide biosynthetic process"/>
    <property type="evidence" value="ECO:0007669"/>
    <property type="project" value="InterPro"/>
</dbReference>
<gene>
    <name evidence="8" type="ORF">GCM10018793_54410</name>
</gene>
<evidence type="ECO:0000259" key="7">
    <source>
        <dbReference type="Pfam" id="PF04138"/>
    </source>
</evidence>
<evidence type="ECO:0000313" key="9">
    <source>
        <dbReference type="Proteomes" id="UP000603708"/>
    </source>
</evidence>
<reference evidence="8" key="1">
    <citation type="journal article" date="2014" name="Int. J. Syst. Evol. Microbiol.">
        <title>Complete genome sequence of Corynebacterium casei LMG S-19264T (=DSM 44701T), isolated from a smear-ripened cheese.</title>
        <authorList>
            <consortium name="US DOE Joint Genome Institute (JGI-PGF)"/>
            <person name="Walter F."/>
            <person name="Albersmeier A."/>
            <person name="Kalinowski J."/>
            <person name="Ruckert C."/>
        </authorList>
    </citation>
    <scope>NUCLEOTIDE SEQUENCE</scope>
    <source>
        <strain evidence="8">JCM 5069</strain>
    </source>
</reference>
<proteinExistence type="inferred from homology"/>
<dbReference type="GO" id="GO:0005886">
    <property type="term" value="C:plasma membrane"/>
    <property type="evidence" value="ECO:0007669"/>
    <property type="project" value="TreeGrafter"/>
</dbReference>
<evidence type="ECO:0000256" key="1">
    <source>
        <dbReference type="ARBA" id="ARBA00004141"/>
    </source>
</evidence>
<dbReference type="Pfam" id="PF04138">
    <property type="entry name" value="GtrA_DPMS_TM"/>
    <property type="match status" value="1"/>
</dbReference>
<evidence type="ECO:0000313" key="8">
    <source>
        <dbReference type="EMBL" id="GHH85634.1"/>
    </source>
</evidence>
<comment type="subcellular location">
    <subcellularLocation>
        <location evidence="1">Membrane</location>
        <topology evidence="1">Multi-pass membrane protein</topology>
    </subcellularLocation>
</comment>
<feature type="transmembrane region" description="Helical" evidence="6">
    <location>
        <begin position="87"/>
        <end position="109"/>
    </location>
</feature>
<evidence type="ECO:0000256" key="6">
    <source>
        <dbReference type="SAM" id="Phobius"/>
    </source>
</evidence>
<dbReference type="RefSeq" id="WP_229924973.1">
    <property type="nucleotide sequence ID" value="NZ_BNCD01000019.1"/>
</dbReference>
<comment type="similarity">
    <text evidence="2">Belongs to the GtrA family.</text>
</comment>
<protein>
    <recommendedName>
        <fullName evidence="7">GtrA/DPMS transmembrane domain-containing protein</fullName>
    </recommendedName>
</protein>
<keyword evidence="5 6" id="KW-0472">Membrane</keyword>
<keyword evidence="4 6" id="KW-1133">Transmembrane helix</keyword>
<evidence type="ECO:0000256" key="2">
    <source>
        <dbReference type="ARBA" id="ARBA00009399"/>
    </source>
</evidence>
<keyword evidence="3 6" id="KW-0812">Transmembrane</keyword>
<dbReference type="Proteomes" id="UP000603708">
    <property type="component" value="Unassembled WGS sequence"/>
</dbReference>
<dbReference type="EMBL" id="BNCD01000019">
    <property type="protein sequence ID" value="GHH85634.1"/>
    <property type="molecule type" value="Genomic_DNA"/>
</dbReference>
<dbReference type="InterPro" id="IPR051401">
    <property type="entry name" value="GtrA_CellWall_Glycosyl"/>
</dbReference>
<sequence length="153" mass="16881">MRMKGARRGTGPWRLPALVRELARFCAVGGLGLVVNFAVFNLCHALTSLSAVRCSVAGTCVAIVSNYLGLRHFAYRDRDKRAPARQFALFVTFSAASLAIENGGLFAAVHWLGWDTALRDNLVKALGIALATAFRFWSYRTWVFRPAPVEDHP</sequence>
<dbReference type="PANTHER" id="PTHR38459">
    <property type="entry name" value="PROPHAGE BACTOPRENOL-LINKED GLUCOSE TRANSLOCASE HOMOLOG"/>
    <property type="match status" value="1"/>
</dbReference>
<reference evidence="8" key="2">
    <citation type="submission" date="2020-09" db="EMBL/GenBank/DDBJ databases">
        <authorList>
            <person name="Sun Q."/>
            <person name="Ohkuma M."/>
        </authorList>
    </citation>
    <scope>NUCLEOTIDE SEQUENCE</scope>
    <source>
        <strain evidence="8">JCM 5069</strain>
    </source>
</reference>
<accession>A0A919GK23</accession>
<comment type="caution">
    <text evidence="8">The sequence shown here is derived from an EMBL/GenBank/DDBJ whole genome shotgun (WGS) entry which is preliminary data.</text>
</comment>
<dbReference type="InterPro" id="IPR007267">
    <property type="entry name" value="GtrA_DPMS_TM"/>
</dbReference>
<evidence type="ECO:0000256" key="4">
    <source>
        <dbReference type="ARBA" id="ARBA00022989"/>
    </source>
</evidence>
<evidence type="ECO:0000256" key="5">
    <source>
        <dbReference type="ARBA" id="ARBA00023136"/>
    </source>
</evidence>